<sequence>MLESCRFKIAQALSEGKPIKLVPGSLRRERKVYNELKYISYG</sequence>
<dbReference type="HOGENOM" id="CLU_3245189_0_0_2"/>
<dbReference type="Proteomes" id="UP000006903">
    <property type="component" value="Chromosome"/>
</dbReference>
<dbReference type="AlphaFoldDB" id="B8D450"/>
<organism evidence="1 2">
    <name type="scientific">Desulfurococcus amylolyticus (strain DSM 18924 / JCM 16383 / VKM B-2413 / 1221n)</name>
    <name type="common">Desulfurococcus kamchatkensis</name>
    <dbReference type="NCBI Taxonomy" id="490899"/>
    <lineage>
        <taxon>Archaea</taxon>
        <taxon>Thermoproteota</taxon>
        <taxon>Thermoprotei</taxon>
        <taxon>Desulfurococcales</taxon>
        <taxon>Desulfurococcaceae</taxon>
        <taxon>Desulfurococcus</taxon>
    </lineage>
</organism>
<dbReference type="KEGG" id="dka:DKAM_0555"/>
<accession>B8D450</accession>
<protein>
    <submittedName>
        <fullName evidence="1">Uncharacterized protein</fullName>
    </submittedName>
</protein>
<proteinExistence type="predicted"/>
<evidence type="ECO:0000313" key="2">
    <source>
        <dbReference type="Proteomes" id="UP000006903"/>
    </source>
</evidence>
<name>B8D450_DESA1</name>
<gene>
    <name evidence="1" type="ordered locus">DKAM_0555</name>
</gene>
<dbReference type="STRING" id="490899.DKAM_0555"/>
<dbReference type="EMBL" id="CP001140">
    <property type="protein sequence ID" value="ACL10881.1"/>
    <property type="molecule type" value="Genomic_DNA"/>
</dbReference>
<reference evidence="1 2" key="1">
    <citation type="journal article" date="2009" name="J. Bacteriol.">
        <title>Complete genome sequence of the anaerobic, protein-degrading hyperthermophilic crenarchaeon Desulfurococcus kamchatkensis.</title>
        <authorList>
            <person name="Ravin N.V."/>
            <person name="Mardanov A.V."/>
            <person name="Beletsky A.V."/>
            <person name="Kublanov I.V."/>
            <person name="Kolganova T.V."/>
            <person name="Lebedinsky A.V."/>
            <person name="Chernyh N.A."/>
            <person name="Bonch-Osmolovskaya E.A."/>
            <person name="Skryabin K.G."/>
        </authorList>
    </citation>
    <scope>NUCLEOTIDE SEQUENCE [LARGE SCALE GENOMIC DNA]</scope>
    <source>
        <strain evidence="2">DSM 18924 / JCM 16383 / VKM B-2413 / 1221n</strain>
    </source>
</reference>
<evidence type="ECO:0000313" key="1">
    <source>
        <dbReference type="EMBL" id="ACL10881.1"/>
    </source>
</evidence>